<dbReference type="GO" id="GO:0005634">
    <property type="term" value="C:nucleus"/>
    <property type="evidence" value="ECO:0007669"/>
    <property type="project" value="UniProtKB-SubCell"/>
</dbReference>
<evidence type="ECO:0000256" key="12">
    <source>
        <dbReference type="PROSITE-ProRule" id="PRU00042"/>
    </source>
</evidence>
<evidence type="ECO:0000256" key="3">
    <source>
        <dbReference type="ARBA" id="ARBA00022723"/>
    </source>
</evidence>
<feature type="domain" description="C2H2-type" evidence="14">
    <location>
        <begin position="994"/>
        <end position="1021"/>
    </location>
</feature>
<dbReference type="FunFam" id="3.30.160.60:FF:000100">
    <property type="entry name" value="Zinc finger 45-like"/>
    <property type="match status" value="1"/>
</dbReference>
<dbReference type="SUPFAM" id="SSF57667">
    <property type="entry name" value="beta-beta-alpha zinc fingers"/>
    <property type="match status" value="6"/>
</dbReference>
<dbReference type="PANTHER" id="PTHR24388">
    <property type="entry name" value="ZINC FINGER PROTEIN"/>
    <property type="match status" value="1"/>
</dbReference>
<dbReference type="GO" id="GO:0000978">
    <property type="term" value="F:RNA polymerase II cis-regulatory region sequence-specific DNA binding"/>
    <property type="evidence" value="ECO:0007669"/>
    <property type="project" value="TreeGrafter"/>
</dbReference>
<feature type="domain" description="C2H2-type" evidence="14">
    <location>
        <begin position="9"/>
        <end position="36"/>
    </location>
</feature>
<organism evidence="15 16">
    <name type="scientific">Parthenolecanium corni</name>
    <dbReference type="NCBI Taxonomy" id="536013"/>
    <lineage>
        <taxon>Eukaryota</taxon>
        <taxon>Metazoa</taxon>
        <taxon>Ecdysozoa</taxon>
        <taxon>Arthropoda</taxon>
        <taxon>Hexapoda</taxon>
        <taxon>Insecta</taxon>
        <taxon>Pterygota</taxon>
        <taxon>Neoptera</taxon>
        <taxon>Paraneoptera</taxon>
        <taxon>Hemiptera</taxon>
        <taxon>Sternorrhyncha</taxon>
        <taxon>Coccoidea</taxon>
        <taxon>Coccidae</taxon>
        <taxon>Parthenolecanium</taxon>
    </lineage>
</organism>
<dbReference type="GO" id="GO:0008270">
    <property type="term" value="F:zinc ion binding"/>
    <property type="evidence" value="ECO:0007669"/>
    <property type="project" value="UniProtKB-KW"/>
</dbReference>
<feature type="region of interest" description="Disordered" evidence="13">
    <location>
        <begin position="263"/>
        <end position="290"/>
    </location>
</feature>
<dbReference type="EMBL" id="JBBCAQ010000034">
    <property type="protein sequence ID" value="KAK7580665.1"/>
    <property type="molecule type" value="Genomic_DNA"/>
</dbReference>
<dbReference type="InterPro" id="IPR013087">
    <property type="entry name" value="Znf_C2H2_type"/>
</dbReference>
<keyword evidence="7" id="KW-0805">Transcription regulation</keyword>
<keyword evidence="4" id="KW-0677">Repeat</keyword>
<keyword evidence="8" id="KW-0238">DNA-binding</keyword>
<keyword evidence="3" id="KW-0479">Metal-binding</keyword>
<evidence type="ECO:0000256" key="8">
    <source>
        <dbReference type="ARBA" id="ARBA00023125"/>
    </source>
</evidence>
<evidence type="ECO:0000256" key="13">
    <source>
        <dbReference type="SAM" id="MobiDB-lite"/>
    </source>
</evidence>
<feature type="domain" description="C2H2-type" evidence="14">
    <location>
        <begin position="727"/>
        <end position="755"/>
    </location>
</feature>
<dbReference type="SMART" id="SM00355">
    <property type="entry name" value="ZnF_C2H2"/>
    <property type="match status" value="15"/>
</dbReference>
<feature type="domain" description="C2H2-type" evidence="14">
    <location>
        <begin position="782"/>
        <end position="809"/>
    </location>
</feature>
<name>A0AAN9TBB3_9HEMI</name>
<evidence type="ECO:0000256" key="9">
    <source>
        <dbReference type="ARBA" id="ARBA00023163"/>
    </source>
</evidence>
<dbReference type="FunFam" id="3.30.160.60:FF:000446">
    <property type="entry name" value="Zinc finger protein"/>
    <property type="match status" value="1"/>
</dbReference>
<keyword evidence="9" id="KW-0804">Transcription</keyword>
<feature type="domain" description="C2H2-type" evidence="14">
    <location>
        <begin position="1050"/>
        <end position="1077"/>
    </location>
</feature>
<feature type="compositionally biased region" description="Polar residues" evidence="13">
    <location>
        <begin position="347"/>
        <end position="360"/>
    </location>
</feature>
<accession>A0AAN9TBB3</accession>
<comment type="similarity">
    <text evidence="2">Belongs to the krueppel C2H2-type zinc-finger protein family.</text>
</comment>
<comment type="similarity">
    <text evidence="11">Belongs to the snail C2H2-type zinc-finger protein family.</text>
</comment>
<comment type="caution">
    <text evidence="15">The sequence shown here is derived from an EMBL/GenBank/DDBJ whole genome shotgun (WGS) entry which is preliminary data.</text>
</comment>
<evidence type="ECO:0000313" key="16">
    <source>
        <dbReference type="Proteomes" id="UP001367676"/>
    </source>
</evidence>
<dbReference type="PROSITE" id="PS50157">
    <property type="entry name" value="ZINC_FINGER_C2H2_2"/>
    <property type="match status" value="11"/>
</dbReference>
<comment type="subcellular location">
    <subcellularLocation>
        <location evidence="1">Nucleus</location>
    </subcellularLocation>
</comment>
<dbReference type="PROSITE" id="PS00028">
    <property type="entry name" value="ZINC_FINGER_C2H2_1"/>
    <property type="match status" value="11"/>
</dbReference>
<reference evidence="15 16" key="1">
    <citation type="submission" date="2024-03" db="EMBL/GenBank/DDBJ databases">
        <title>Adaptation during the transition from Ophiocordyceps entomopathogen to insect associate is accompanied by gene loss and intensified selection.</title>
        <authorList>
            <person name="Ward C.M."/>
            <person name="Onetto C.A."/>
            <person name="Borneman A.R."/>
        </authorList>
    </citation>
    <scope>NUCLEOTIDE SEQUENCE [LARGE SCALE GENOMIC DNA]</scope>
    <source>
        <strain evidence="15">AWRI1</strain>
        <tissue evidence="15">Single Adult Female</tissue>
    </source>
</reference>
<dbReference type="InterPro" id="IPR036236">
    <property type="entry name" value="Znf_C2H2_sf"/>
</dbReference>
<proteinExistence type="inferred from homology"/>
<evidence type="ECO:0000256" key="1">
    <source>
        <dbReference type="ARBA" id="ARBA00004123"/>
    </source>
</evidence>
<feature type="compositionally biased region" description="Basic and acidic residues" evidence="13">
    <location>
        <begin position="263"/>
        <end position="276"/>
    </location>
</feature>
<feature type="domain" description="C2H2-type" evidence="14">
    <location>
        <begin position="838"/>
        <end position="866"/>
    </location>
</feature>
<protein>
    <recommendedName>
        <fullName evidence="14">C2H2-type domain-containing protein</fullName>
    </recommendedName>
</protein>
<feature type="domain" description="C2H2-type" evidence="14">
    <location>
        <begin position="897"/>
        <end position="920"/>
    </location>
</feature>
<feature type="domain" description="C2H2-type" evidence="14">
    <location>
        <begin position="1078"/>
        <end position="1105"/>
    </location>
</feature>
<dbReference type="AlphaFoldDB" id="A0AAN9TBB3"/>
<keyword evidence="10" id="KW-0539">Nucleus</keyword>
<evidence type="ECO:0000256" key="7">
    <source>
        <dbReference type="ARBA" id="ARBA00023015"/>
    </source>
</evidence>
<feature type="region of interest" description="Disordered" evidence="13">
    <location>
        <begin position="529"/>
        <end position="574"/>
    </location>
</feature>
<dbReference type="GO" id="GO:0000981">
    <property type="term" value="F:DNA-binding transcription factor activity, RNA polymerase II-specific"/>
    <property type="evidence" value="ECO:0007669"/>
    <property type="project" value="TreeGrafter"/>
</dbReference>
<keyword evidence="5 12" id="KW-0863">Zinc-finger</keyword>
<dbReference type="FunFam" id="3.30.160.60:FF:000094">
    <property type="entry name" value="Zinc finger protein 605"/>
    <property type="match status" value="1"/>
</dbReference>
<feature type="domain" description="C2H2-type" evidence="14">
    <location>
        <begin position="1022"/>
        <end position="1049"/>
    </location>
</feature>
<dbReference type="FunFam" id="3.30.160.60:FF:000110">
    <property type="entry name" value="Zinc finger protein-like"/>
    <property type="match status" value="1"/>
</dbReference>
<evidence type="ECO:0000313" key="15">
    <source>
        <dbReference type="EMBL" id="KAK7580665.1"/>
    </source>
</evidence>
<gene>
    <name evidence="15" type="ORF">V9T40_001294</name>
</gene>
<evidence type="ECO:0000256" key="2">
    <source>
        <dbReference type="ARBA" id="ARBA00006991"/>
    </source>
</evidence>
<feature type="domain" description="C2H2-type" evidence="14">
    <location>
        <begin position="964"/>
        <end position="991"/>
    </location>
</feature>
<evidence type="ECO:0000256" key="11">
    <source>
        <dbReference type="ARBA" id="ARBA00037948"/>
    </source>
</evidence>
<feature type="region of interest" description="Disordered" evidence="13">
    <location>
        <begin position="327"/>
        <end position="365"/>
    </location>
</feature>
<feature type="domain" description="C2H2-type" evidence="14">
    <location>
        <begin position="810"/>
        <end position="837"/>
    </location>
</feature>
<evidence type="ECO:0000256" key="10">
    <source>
        <dbReference type="ARBA" id="ARBA00023242"/>
    </source>
</evidence>
<evidence type="ECO:0000256" key="6">
    <source>
        <dbReference type="ARBA" id="ARBA00022833"/>
    </source>
</evidence>
<dbReference type="PANTHER" id="PTHR24388:SF54">
    <property type="entry name" value="PROTEIN ESCARGOT"/>
    <property type="match status" value="1"/>
</dbReference>
<keyword evidence="6" id="KW-0862">Zinc</keyword>
<dbReference type="Gene3D" id="3.30.160.60">
    <property type="entry name" value="Classic Zinc Finger"/>
    <property type="match status" value="9"/>
</dbReference>
<keyword evidence="16" id="KW-1185">Reference proteome</keyword>
<feature type="compositionally biased region" description="Polar residues" evidence="13">
    <location>
        <begin position="531"/>
        <end position="560"/>
    </location>
</feature>
<dbReference type="Pfam" id="PF00096">
    <property type="entry name" value="zf-C2H2"/>
    <property type="match status" value="5"/>
</dbReference>
<dbReference type="FunFam" id="3.30.160.60:FF:000188">
    <property type="entry name" value="Zinc finger protein 787"/>
    <property type="match status" value="1"/>
</dbReference>
<sequence>MEKQEPNSLLCPVCSLYLREGISLKDHLQTHSKEKVIEALLKQNSSNADIDQLIDLPSTSTSQDSSSSSLPNLNTVAFNRNAAGIVPTTSSFAEPSSNQVNRSTPSILSCINNAQFPSTLNNNVIGQSGISNAYTYQQFITNEGNIVLIPIYNVGPTSVIVPNNIVTNSIVNSCVVVPSNPVQSLNVINPPTLSGTDVFSSSVSNNDSPQGSDVHMIECNSTDLSIAASNNAGNVNMEDEEEKETDNEVANIFDRTLQKKEICSKHSSETHEDDKSSYPSTTPSIASLPDNDMEETADEFAELEGPNDLIRCTAVSVIRVRSNLNFESDSSPFQADEDDKHDPAANTDYTNSSTELSPISSPIKHDPVLSQTELTTDSNKCDSLTSATNSRGIKNTGILETQSHPSKYDFVVSNSDNAIHILPDSTEESLDCITGRRRDQYILPNNEIPENCPLNTKAKSDYNFLGIRNSFLSSVSLISSVNKTMFADVDVYNSAKCKSDSEDQKIDCLKNSSQLEELSVIVKGNKDNTMETDASCKNSSDNVESAGSSRISPFNIQTDESMPPRGELSGQESLSGNENSIWEFQIQPRPENFRIVPVNDKQDIKIDLQKIISDINGVEDFPKINKHENLIIESELPLEKITSSSTSSSTKKIVRREFICFYCRTKFDTWKERQSHIAELHSEEDGLTIESLFGKRVQCKEELVKSEEQAQSVVDDIDETAASATCIMCRICTESFRSTIALLKHLKLLHGIRKRTCVCPTCFVHFASPAEYQEHIQKVHPYECMTCGKKFHTRPGYMLHQKRHMKVKPYSCNDCDKSFVTKQKLVEHINVHTGENPIKCELCDCQFKRYSNYQQHKKYLHLNHKRKLKDFVCDCGEVFHSKVKLLWHREIHDEKPKQCPFCVERFVHSASLTRHIRKWHNETYVSQWVTKKKMNLVECPVCNVCYLHSSLQTHMKIHDDVKPFACTECSRSFRTKWNLQLHKWTHMSRSAKPFKCKLCVKAYIHKIDYDAHMRSHNNSRPYSCNVCGRQFIRKYNCIRHMREHKEPRGYKCNVCGKLFSRSYYLTEHEKVHTGEKPHVCHICGKASATKSNHNKHVKMHNVVRESINTES</sequence>
<dbReference type="Proteomes" id="UP001367676">
    <property type="component" value="Unassembled WGS sequence"/>
</dbReference>
<evidence type="ECO:0000256" key="5">
    <source>
        <dbReference type="ARBA" id="ARBA00022771"/>
    </source>
</evidence>
<evidence type="ECO:0000256" key="4">
    <source>
        <dbReference type="ARBA" id="ARBA00022737"/>
    </source>
</evidence>
<dbReference type="InterPro" id="IPR050527">
    <property type="entry name" value="Snail/Krueppel_Znf"/>
</dbReference>
<evidence type="ECO:0000259" key="14">
    <source>
        <dbReference type="PROSITE" id="PS50157"/>
    </source>
</evidence>